<dbReference type="AlphaFoldDB" id="A0AAE1TVR7"/>
<comment type="caution">
    <text evidence="2">The sequence shown here is derived from an EMBL/GenBank/DDBJ whole genome shotgun (WGS) entry which is preliminary data.</text>
</comment>
<sequence length="351" mass="39171">MSLKSSGVRETPSDLTRILKKVRAALEDRRSVSPGKGEAAASPRENGHDDEAAGHLEDVKEAFGACQTIEWKEQEYRYLRSKVIGHRRRDVVSRPHPKMLLGGFDSSTNPQVSPQVCPQPPDAPQLEKLNYRSLRHRRTSLGHESEESESCGGGGGTKDSSRRRRSGATMVKDNIALESEPEFVEDDPSQICAKIVSYVKSNAWTSRESLLSAASRSLDSSDEDSSSVILNPSDADSGSVVLRGLHRSVSEETLIYRYESPIESKYEPDIEKRTPDHGCRKEEPYTRTSDTETRIFYPGSRAAADDTEIIRTEATSTGETDDGDWRYKNQVMCWWTPIRSELLVMPKAPSH</sequence>
<evidence type="ECO:0000256" key="1">
    <source>
        <dbReference type="SAM" id="MobiDB-lite"/>
    </source>
</evidence>
<feature type="region of interest" description="Disordered" evidence="1">
    <location>
        <begin position="25"/>
        <end position="59"/>
    </location>
</feature>
<gene>
    <name evidence="2" type="ORF">Pmani_030600</name>
</gene>
<accession>A0AAE1TVR7</accession>
<keyword evidence="3" id="KW-1185">Reference proteome</keyword>
<evidence type="ECO:0000313" key="3">
    <source>
        <dbReference type="Proteomes" id="UP001292094"/>
    </source>
</evidence>
<evidence type="ECO:0000313" key="2">
    <source>
        <dbReference type="EMBL" id="KAK4296945.1"/>
    </source>
</evidence>
<dbReference type="EMBL" id="JAWZYT010003741">
    <property type="protein sequence ID" value="KAK4296945.1"/>
    <property type="molecule type" value="Genomic_DNA"/>
</dbReference>
<feature type="compositionally biased region" description="Basic and acidic residues" evidence="1">
    <location>
        <begin position="45"/>
        <end position="59"/>
    </location>
</feature>
<feature type="region of interest" description="Disordered" evidence="1">
    <location>
        <begin position="138"/>
        <end position="170"/>
    </location>
</feature>
<protein>
    <submittedName>
        <fullName evidence="2">Uncharacterized protein</fullName>
    </submittedName>
</protein>
<organism evidence="2 3">
    <name type="scientific">Petrolisthes manimaculis</name>
    <dbReference type="NCBI Taxonomy" id="1843537"/>
    <lineage>
        <taxon>Eukaryota</taxon>
        <taxon>Metazoa</taxon>
        <taxon>Ecdysozoa</taxon>
        <taxon>Arthropoda</taxon>
        <taxon>Crustacea</taxon>
        <taxon>Multicrustacea</taxon>
        <taxon>Malacostraca</taxon>
        <taxon>Eumalacostraca</taxon>
        <taxon>Eucarida</taxon>
        <taxon>Decapoda</taxon>
        <taxon>Pleocyemata</taxon>
        <taxon>Anomura</taxon>
        <taxon>Galatheoidea</taxon>
        <taxon>Porcellanidae</taxon>
        <taxon>Petrolisthes</taxon>
    </lineage>
</organism>
<reference evidence="2" key="1">
    <citation type="submission" date="2023-11" db="EMBL/GenBank/DDBJ databases">
        <title>Genome assemblies of two species of porcelain crab, Petrolisthes cinctipes and Petrolisthes manimaculis (Anomura: Porcellanidae).</title>
        <authorList>
            <person name="Angst P."/>
        </authorList>
    </citation>
    <scope>NUCLEOTIDE SEQUENCE</scope>
    <source>
        <strain evidence="2">PB745_02</strain>
        <tissue evidence="2">Gill</tissue>
    </source>
</reference>
<feature type="region of interest" description="Disordered" evidence="1">
    <location>
        <begin position="269"/>
        <end position="289"/>
    </location>
</feature>
<feature type="region of interest" description="Disordered" evidence="1">
    <location>
        <begin position="106"/>
        <end position="125"/>
    </location>
</feature>
<dbReference type="Proteomes" id="UP001292094">
    <property type="component" value="Unassembled WGS sequence"/>
</dbReference>
<name>A0AAE1TVR7_9EUCA</name>
<proteinExistence type="predicted"/>